<keyword evidence="3" id="KW-1185">Reference proteome</keyword>
<reference evidence="2" key="1">
    <citation type="submission" date="2021-01" db="EMBL/GenBank/DDBJ databases">
        <title>Whole genome shotgun sequence of Actinoplanes rishiriensis NBRC 108556.</title>
        <authorList>
            <person name="Komaki H."/>
            <person name="Tamura T."/>
        </authorList>
    </citation>
    <scope>NUCLEOTIDE SEQUENCE</scope>
    <source>
        <strain evidence="2">NBRC 108556</strain>
    </source>
</reference>
<dbReference type="Proteomes" id="UP000636960">
    <property type="component" value="Unassembled WGS sequence"/>
</dbReference>
<gene>
    <name evidence="2" type="ORF">Ari01nite_32530</name>
</gene>
<evidence type="ECO:0000256" key="1">
    <source>
        <dbReference type="SAM" id="Phobius"/>
    </source>
</evidence>
<dbReference type="AlphaFoldDB" id="A0A919JVV1"/>
<evidence type="ECO:0008006" key="4">
    <source>
        <dbReference type="Google" id="ProtNLM"/>
    </source>
</evidence>
<dbReference type="RefSeq" id="WP_203782078.1">
    <property type="nucleotide sequence ID" value="NZ_BOMV01000035.1"/>
</dbReference>
<name>A0A919JVV1_9ACTN</name>
<feature type="transmembrane region" description="Helical" evidence="1">
    <location>
        <begin position="50"/>
        <end position="69"/>
    </location>
</feature>
<sequence length="240" mass="25883">MTTTQNPTPTALMPLDPAVSPQHALRILPIRANLLPDEITAGRNARRARAILILAVLLTIAGLGGWYLYAVNERTVVEDDLAAVTAQVDRTRNDTKADKYTSVTRAIEQSDTITAQLKIAMNDDLPWSTLYDSLRKSKVKGITITNINGFLDTDITKGAAAPAAGATRKLGNMTIMGEAKDKKTIATYLDKIATVKGMANVYLSNATKDDGGEWIFSINAQISGDRLCGRFTDPCKTGGK</sequence>
<organism evidence="2 3">
    <name type="scientific">Paractinoplanes rishiriensis</name>
    <dbReference type="NCBI Taxonomy" id="1050105"/>
    <lineage>
        <taxon>Bacteria</taxon>
        <taxon>Bacillati</taxon>
        <taxon>Actinomycetota</taxon>
        <taxon>Actinomycetes</taxon>
        <taxon>Micromonosporales</taxon>
        <taxon>Micromonosporaceae</taxon>
        <taxon>Paractinoplanes</taxon>
    </lineage>
</organism>
<accession>A0A919JVV1</accession>
<proteinExistence type="predicted"/>
<evidence type="ECO:0000313" key="2">
    <source>
        <dbReference type="EMBL" id="GIE95788.1"/>
    </source>
</evidence>
<dbReference type="EMBL" id="BOMV01000035">
    <property type="protein sequence ID" value="GIE95788.1"/>
    <property type="molecule type" value="Genomic_DNA"/>
</dbReference>
<protein>
    <recommendedName>
        <fullName evidence="4">Fimbrial assembly family protein</fullName>
    </recommendedName>
</protein>
<keyword evidence="1" id="KW-1133">Transmembrane helix</keyword>
<comment type="caution">
    <text evidence="2">The sequence shown here is derived from an EMBL/GenBank/DDBJ whole genome shotgun (WGS) entry which is preliminary data.</text>
</comment>
<keyword evidence="1" id="KW-0472">Membrane</keyword>
<keyword evidence="1" id="KW-0812">Transmembrane</keyword>
<evidence type="ECO:0000313" key="3">
    <source>
        <dbReference type="Proteomes" id="UP000636960"/>
    </source>
</evidence>